<proteinExistence type="predicted"/>
<dbReference type="EMBL" id="QTSX02005952">
    <property type="protein sequence ID" value="KAJ9056368.1"/>
    <property type="molecule type" value="Genomic_DNA"/>
</dbReference>
<protein>
    <submittedName>
        <fullName evidence="1">NuA4 histone acetyltransferase subunit</fullName>
    </submittedName>
</protein>
<gene>
    <name evidence="1" type="primary">ARP4_2</name>
    <name evidence="1" type="ORF">DSO57_1033836</name>
</gene>
<comment type="caution">
    <text evidence="1">The sequence shown here is derived from an EMBL/GenBank/DDBJ whole genome shotgun (WGS) entry which is preliminary data.</text>
</comment>
<accession>A0ACC2S237</accession>
<evidence type="ECO:0000313" key="1">
    <source>
        <dbReference type="EMBL" id="KAJ9056368.1"/>
    </source>
</evidence>
<name>A0ACC2S237_9FUNG</name>
<sequence>MEHYFDEISAVVLDVGSNTTRIGYAGEDAPRAMISSYMGFRGESAVLQGDSSERERVSLLEDCLIL</sequence>
<dbReference type="Proteomes" id="UP001165960">
    <property type="component" value="Unassembled WGS sequence"/>
</dbReference>
<organism evidence="1 2">
    <name type="scientific">Entomophthora muscae</name>
    <dbReference type="NCBI Taxonomy" id="34485"/>
    <lineage>
        <taxon>Eukaryota</taxon>
        <taxon>Fungi</taxon>
        <taxon>Fungi incertae sedis</taxon>
        <taxon>Zoopagomycota</taxon>
        <taxon>Entomophthoromycotina</taxon>
        <taxon>Entomophthoromycetes</taxon>
        <taxon>Entomophthorales</taxon>
        <taxon>Entomophthoraceae</taxon>
        <taxon>Entomophthora</taxon>
    </lineage>
</organism>
<keyword evidence="2" id="KW-1185">Reference proteome</keyword>
<reference evidence="1" key="1">
    <citation type="submission" date="2022-04" db="EMBL/GenBank/DDBJ databases">
        <title>Genome of the entomopathogenic fungus Entomophthora muscae.</title>
        <authorList>
            <person name="Elya C."/>
            <person name="Lovett B.R."/>
            <person name="Lee E."/>
            <person name="Macias A.M."/>
            <person name="Hajek A.E."/>
            <person name="De Bivort B.L."/>
            <person name="Kasson M.T."/>
            <person name="De Fine Licht H.H."/>
            <person name="Stajich J.E."/>
        </authorList>
    </citation>
    <scope>NUCLEOTIDE SEQUENCE</scope>
    <source>
        <strain evidence="1">Berkeley</strain>
    </source>
</reference>
<evidence type="ECO:0000313" key="2">
    <source>
        <dbReference type="Proteomes" id="UP001165960"/>
    </source>
</evidence>